<organism evidence="2 3">
    <name type="scientific">Xanthomonas floridensis</name>
    <dbReference type="NCBI Taxonomy" id="1843580"/>
    <lineage>
        <taxon>Bacteria</taxon>
        <taxon>Pseudomonadati</taxon>
        <taxon>Pseudomonadota</taxon>
        <taxon>Gammaproteobacteria</taxon>
        <taxon>Lysobacterales</taxon>
        <taxon>Lysobacteraceae</taxon>
        <taxon>Xanthomonas</taxon>
    </lineage>
</organism>
<reference evidence="2 3" key="1">
    <citation type="submission" date="2023-12" db="EMBL/GenBank/DDBJ databases">
        <title>Genome sequencing of Xanthomonas floridensis.</title>
        <authorList>
            <person name="Greer S."/>
            <person name="Harrison J."/>
            <person name="Grant M."/>
            <person name="Vicente J."/>
            <person name="Studholme D."/>
        </authorList>
    </citation>
    <scope>NUCLEOTIDE SEQUENCE [LARGE SCALE GENOMIC DNA]</scope>
    <source>
        <strain evidence="2 3">WHRI 8848</strain>
    </source>
</reference>
<dbReference type="EMBL" id="JAYFSO010000049">
    <property type="protein sequence ID" value="MEA5126504.1"/>
    <property type="molecule type" value="Genomic_DNA"/>
</dbReference>
<evidence type="ECO:0000256" key="1">
    <source>
        <dbReference type="SAM" id="Phobius"/>
    </source>
</evidence>
<dbReference type="Proteomes" id="UP001303614">
    <property type="component" value="Unassembled WGS sequence"/>
</dbReference>
<accession>A0ABU5Q4U4</accession>
<dbReference type="RefSeq" id="WP_239692244.1">
    <property type="nucleotide sequence ID" value="NZ_JAYFSN010000050.1"/>
</dbReference>
<gene>
    <name evidence="2" type="ORF">VB146_22180</name>
</gene>
<keyword evidence="3" id="KW-1185">Reference proteome</keyword>
<comment type="caution">
    <text evidence="2">The sequence shown here is derived from an EMBL/GenBank/DDBJ whole genome shotgun (WGS) entry which is preliminary data.</text>
</comment>
<evidence type="ECO:0000313" key="3">
    <source>
        <dbReference type="Proteomes" id="UP001303614"/>
    </source>
</evidence>
<sequence length="158" mass="17213">MESSGVAPVVPLTFKALEERLSALPEFPADTASPSRLVRGAGIVMALAIASTLIASFLSFTSVPPQLLVKVATAGLRVALVALGVLMLLGIYGIASDLRRWTLDQAMRTDHQLEQFMQEVTWLQGYLAATLQVMLDHARYSHTRRAAALRYWLEASTS</sequence>
<keyword evidence="1" id="KW-1133">Transmembrane helix</keyword>
<evidence type="ECO:0000313" key="2">
    <source>
        <dbReference type="EMBL" id="MEA5126504.1"/>
    </source>
</evidence>
<keyword evidence="1" id="KW-0472">Membrane</keyword>
<protein>
    <submittedName>
        <fullName evidence="2">Uncharacterized protein</fullName>
    </submittedName>
</protein>
<keyword evidence="1" id="KW-0812">Transmembrane</keyword>
<feature type="transmembrane region" description="Helical" evidence="1">
    <location>
        <begin position="74"/>
        <end position="95"/>
    </location>
</feature>
<name>A0ABU5Q4U4_9XANT</name>
<proteinExistence type="predicted"/>
<feature type="transmembrane region" description="Helical" evidence="1">
    <location>
        <begin position="43"/>
        <end position="62"/>
    </location>
</feature>